<dbReference type="Proteomes" id="UP000297452">
    <property type="component" value="Unassembled WGS sequence"/>
</dbReference>
<accession>A0A4Z1H891</accession>
<keyword evidence="3" id="KW-1185">Reference proteome</keyword>
<dbReference type="OrthoDB" id="3560213at2759"/>
<evidence type="ECO:0000256" key="1">
    <source>
        <dbReference type="SAM" id="MobiDB-lite"/>
    </source>
</evidence>
<dbReference type="AlphaFoldDB" id="A0A4Z1H891"/>
<proteinExistence type="predicted"/>
<sequence length="122" mass="13156">MVAIEAATVIEASQTKLSRKEARAASAKTSKQKRRRDFRIAKANATEGSRLLASKEIKARDRGKNGNIEGEVGQKGERPLSVGPRESMSTAKYLNDAVEEDRGGNHLGAGLTFVGLAFRSKV</sequence>
<name>A0A4Z1H891_9HELO</name>
<evidence type="ECO:0000313" key="3">
    <source>
        <dbReference type="Proteomes" id="UP000297452"/>
    </source>
</evidence>
<reference evidence="2 3" key="1">
    <citation type="submission" date="2017-12" db="EMBL/GenBank/DDBJ databases">
        <title>Comparative genomics of Botrytis spp.</title>
        <authorList>
            <person name="Valero-Jimenez C.A."/>
            <person name="Tapia P."/>
            <person name="Veloso J."/>
            <person name="Silva-Moreno E."/>
            <person name="Staats M."/>
            <person name="Valdes J.H."/>
            <person name="Van Kan J.A.L."/>
        </authorList>
    </citation>
    <scope>NUCLEOTIDE SEQUENCE [LARGE SCALE GENOMIC DNA]</scope>
    <source>
        <strain evidence="2 3">MUCL2120</strain>
    </source>
</reference>
<protein>
    <submittedName>
        <fullName evidence="2">Uncharacterized protein</fullName>
    </submittedName>
</protein>
<dbReference type="EMBL" id="PQXJ01001478">
    <property type="protein sequence ID" value="TGO43672.1"/>
    <property type="molecule type" value="Genomic_DNA"/>
</dbReference>
<comment type="caution">
    <text evidence="2">The sequence shown here is derived from an EMBL/GenBank/DDBJ whole genome shotgun (WGS) entry which is preliminary data.</text>
</comment>
<feature type="region of interest" description="Disordered" evidence="1">
    <location>
        <begin position="14"/>
        <end position="35"/>
    </location>
</feature>
<organism evidence="2 3">
    <name type="scientific">Botryotinia narcissicola</name>
    <dbReference type="NCBI Taxonomy" id="278944"/>
    <lineage>
        <taxon>Eukaryota</taxon>
        <taxon>Fungi</taxon>
        <taxon>Dikarya</taxon>
        <taxon>Ascomycota</taxon>
        <taxon>Pezizomycotina</taxon>
        <taxon>Leotiomycetes</taxon>
        <taxon>Helotiales</taxon>
        <taxon>Sclerotiniaceae</taxon>
        <taxon>Botryotinia</taxon>
    </lineage>
</organism>
<evidence type="ECO:0000313" key="2">
    <source>
        <dbReference type="EMBL" id="TGO43672.1"/>
    </source>
</evidence>
<feature type="region of interest" description="Disordered" evidence="1">
    <location>
        <begin position="59"/>
        <end position="86"/>
    </location>
</feature>
<gene>
    <name evidence="2" type="ORF">BOTNAR_1484g00010</name>
</gene>